<evidence type="ECO:0000313" key="2">
    <source>
        <dbReference type="Proteomes" id="UP000499080"/>
    </source>
</evidence>
<comment type="caution">
    <text evidence="1">The sequence shown here is derived from an EMBL/GenBank/DDBJ whole genome shotgun (WGS) entry which is preliminary data.</text>
</comment>
<reference evidence="1 2" key="1">
    <citation type="journal article" date="2019" name="Sci. Rep.">
        <title>Orb-weaving spider Araneus ventricosus genome elucidates the spidroin gene catalogue.</title>
        <authorList>
            <person name="Kono N."/>
            <person name="Nakamura H."/>
            <person name="Ohtoshi R."/>
            <person name="Moran D.A.P."/>
            <person name="Shinohara A."/>
            <person name="Yoshida Y."/>
            <person name="Fujiwara M."/>
            <person name="Mori M."/>
            <person name="Tomita M."/>
            <person name="Arakawa K."/>
        </authorList>
    </citation>
    <scope>NUCLEOTIDE SEQUENCE [LARGE SCALE GENOMIC DNA]</scope>
</reference>
<dbReference type="AlphaFoldDB" id="A0A4Y2RVM3"/>
<name>A0A4Y2RVM3_ARAVE</name>
<dbReference type="Proteomes" id="UP000499080">
    <property type="component" value="Unassembled WGS sequence"/>
</dbReference>
<dbReference type="EMBL" id="BGPR01018538">
    <property type="protein sequence ID" value="GBN79426.1"/>
    <property type="molecule type" value="Genomic_DNA"/>
</dbReference>
<sequence length="98" mass="11581">MNNLLSREHTKNHLLSLLLFRIITYMYTQTDKQYVYPRTDYTKRFGLSPKLNTDLQIGCKSPVVKLIDRAGCGLGYRVRRRIDRLTANPLRDWVHDVK</sequence>
<evidence type="ECO:0000313" key="1">
    <source>
        <dbReference type="EMBL" id="GBN79426.1"/>
    </source>
</evidence>
<protein>
    <submittedName>
        <fullName evidence="1">Uncharacterized protein</fullName>
    </submittedName>
</protein>
<gene>
    <name evidence="1" type="ORF">AVEN_205039_1</name>
</gene>
<accession>A0A4Y2RVM3</accession>
<organism evidence="1 2">
    <name type="scientific">Araneus ventricosus</name>
    <name type="common">Orbweaver spider</name>
    <name type="synonym">Epeira ventricosa</name>
    <dbReference type="NCBI Taxonomy" id="182803"/>
    <lineage>
        <taxon>Eukaryota</taxon>
        <taxon>Metazoa</taxon>
        <taxon>Ecdysozoa</taxon>
        <taxon>Arthropoda</taxon>
        <taxon>Chelicerata</taxon>
        <taxon>Arachnida</taxon>
        <taxon>Araneae</taxon>
        <taxon>Araneomorphae</taxon>
        <taxon>Entelegynae</taxon>
        <taxon>Araneoidea</taxon>
        <taxon>Araneidae</taxon>
        <taxon>Araneus</taxon>
    </lineage>
</organism>
<proteinExistence type="predicted"/>
<keyword evidence="2" id="KW-1185">Reference proteome</keyword>